<gene>
    <name evidence="1" type="ORF">AAFP95_13015</name>
</gene>
<proteinExistence type="predicted"/>
<sequence length="118" mass="13668">MWEKLVEELITCYRRHPGVALSIGREKNFSSTARFWSVTAIMEIRSANCCCRASIFGKLARQLLHQVAQKSMRMSLFLSFEKLMEFRGVLTASNRFVQKLSGTMLPFFRGLFYAEVYP</sequence>
<evidence type="ECO:0000313" key="1">
    <source>
        <dbReference type="EMBL" id="XAO72784.1"/>
    </source>
</evidence>
<accession>A0AAU6WIX3</accession>
<dbReference type="AlphaFoldDB" id="A0AAU6WIX3"/>
<keyword evidence="2" id="KW-1185">Reference proteome</keyword>
<dbReference type="EMBL" id="CP154834">
    <property type="protein sequence ID" value="XAO72784.1"/>
    <property type="molecule type" value="Genomic_DNA"/>
</dbReference>
<evidence type="ECO:0000313" key="2">
    <source>
        <dbReference type="Proteomes" id="UP001463665"/>
    </source>
</evidence>
<organism evidence="1 2">
    <name type="scientific">Chryseobacterium endophyticum</name>
    <dbReference type="NCBI Taxonomy" id="1854762"/>
    <lineage>
        <taxon>Bacteria</taxon>
        <taxon>Pseudomonadati</taxon>
        <taxon>Bacteroidota</taxon>
        <taxon>Flavobacteriia</taxon>
        <taxon>Flavobacteriales</taxon>
        <taxon>Weeksellaceae</taxon>
        <taxon>Chryseobacterium group</taxon>
        <taxon>Chryseobacterium</taxon>
    </lineage>
</organism>
<protein>
    <submittedName>
        <fullName evidence="1">Uncharacterized protein</fullName>
    </submittedName>
</protein>
<reference evidence="1 2" key="1">
    <citation type="submission" date="2024-04" db="EMBL/GenBank/DDBJ databases">
        <title>Genome sequencing and assembly of rice foliar adapted Chryseobacterium endophyticum OsEnb-ALM-A6.</title>
        <authorList>
            <person name="Kumar S."/>
            <person name="Javed M."/>
            <person name="Chouhan V."/>
            <person name="Charishma K."/>
            <person name="Patel A."/>
            <person name="Kumar M."/>
            <person name="Sahu K.P."/>
            <person name="Kumar A."/>
        </authorList>
    </citation>
    <scope>NUCLEOTIDE SEQUENCE [LARGE SCALE GENOMIC DNA]</scope>
    <source>
        <strain evidence="1 2">OsEnb-ALM-A6</strain>
    </source>
</reference>
<name>A0AAU6WIX3_9FLAO</name>
<dbReference type="RefSeq" id="WP_345765521.1">
    <property type="nucleotide sequence ID" value="NZ_CP154834.1"/>
</dbReference>
<dbReference type="Proteomes" id="UP001463665">
    <property type="component" value="Chromosome"/>
</dbReference>